<name>G7YWQ2_CLOSI</name>
<feature type="region of interest" description="Disordered" evidence="1">
    <location>
        <begin position="40"/>
        <end position="176"/>
    </location>
</feature>
<dbReference type="AlphaFoldDB" id="G7YWQ2"/>
<evidence type="ECO:0000313" key="3">
    <source>
        <dbReference type="Proteomes" id="UP000008909"/>
    </source>
</evidence>
<feature type="compositionally biased region" description="Basic and acidic residues" evidence="1">
    <location>
        <begin position="106"/>
        <end position="123"/>
    </location>
</feature>
<gene>
    <name evidence="2" type="ORF">CLF_112639</name>
</gene>
<dbReference type="Proteomes" id="UP000008909">
    <property type="component" value="Unassembled WGS sequence"/>
</dbReference>
<reference key="2">
    <citation type="submission" date="2011-10" db="EMBL/GenBank/DDBJ databases">
        <title>The genome and transcriptome sequence of Clonorchis sinensis provide insights into the carcinogenic liver fluke.</title>
        <authorList>
            <person name="Wang X."/>
            <person name="Huang Y."/>
            <person name="Chen W."/>
            <person name="Liu H."/>
            <person name="Guo L."/>
            <person name="Chen Y."/>
            <person name="Luo F."/>
            <person name="Zhou W."/>
            <person name="Sun J."/>
            <person name="Mao Q."/>
            <person name="Liang P."/>
            <person name="Zhou C."/>
            <person name="Tian Y."/>
            <person name="Men J."/>
            <person name="Lv X."/>
            <person name="Huang L."/>
            <person name="Zhou J."/>
            <person name="Hu Y."/>
            <person name="Li R."/>
            <person name="Zhang F."/>
            <person name="Lei H."/>
            <person name="Li X."/>
            <person name="Hu X."/>
            <person name="Liang C."/>
            <person name="Xu J."/>
            <person name="Wu Z."/>
            <person name="Yu X."/>
        </authorList>
    </citation>
    <scope>NUCLEOTIDE SEQUENCE</scope>
    <source>
        <strain>Henan</strain>
    </source>
</reference>
<dbReference type="EMBL" id="DF144705">
    <property type="protein sequence ID" value="GAA57382.1"/>
    <property type="molecule type" value="Genomic_DNA"/>
</dbReference>
<keyword evidence="3" id="KW-1185">Reference proteome</keyword>
<sequence>MRCHSLQQCQSGFEYPEEKSLSRLLKQLCSYDLDSWFTSGKTGTEGTQNGNSVTTEGQGSQVTDKEHTPAAQDSSQFVRVENLEGDEEDGHEKNATEGENNFNNRTDIEKGAMKKPVEEKNGEDSLQPTADQVNQTGYHSHTEKNEEEETQGRTEDGKNAEEDKQDEPEVGASGKPLFTLVGDKAIRLSRDVNRMRLTKYSKKETILMKEFALRSRNFIVETVNFCIDLDLLFSKVHIETHAFQTPINTGIISNIYQHPQNGGMIEQIERSESSGMRISLSSKEFLADRLLAIN</sequence>
<accession>G7YWQ2</accession>
<proteinExistence type="predicted"/>
<organism evidence="2 3">
    <name type="scientific">Clonorchis sinensis</name>
    <name type="common">Chinese liver fluke</name>
    <dbReference type="NCBI Taxonomy" id="79923"/>
    <lineage>
        <taxon>Eukaryota</taxon>
        <taxon>Metazoa</taxon>
        <taxon>Spiralia</taxon>
        <taxon>Lophotrochozoa</taxon>
        <taxon>Platyhelminthes</taxon>
        <taxon>Trematoda</taxon>
        <taxon>Digenea</taxon>
        <taxon>Opisthorchiida</taxon>
        <taxon>Opisthorchiata</taxon>
        <taxon>Opisthorchiidae</taxon>
        <taxon>Clonorchis</taxon>
    </lineage>
</organism>
<evidence type="ECO:0000313" key="2">
    <source>
        <dbReference type="EMBL" id="GAA57382.1"/>
    </source>
</evidence>
<evidence type="ECO:0000256" key="1">
    <source>
        <dbReference type="SAM" id="MobiDB-lite"/>
    </source>
</evidence>
<feature type="compositionally biased region" description="Basic and acidic residues" evidence="1">
    <location>
        <begin position="140"/>
        <end position="162"/>
    </location>
</feature>
<feature type="compositionally biased region" description="Polar residues" evidence="1">
    <location>
        <begin position="40"/>
        <end position="62"/>
    </location>
</feature>
<protein>
    <submittedName>
        <fullName evidence="2">Uncharacterized protein</fullName>
    </submittedName>
</protein>
<feature type="compositionally biased region" description="Polar residues" evidence="1">
    <location>
        <begin position="124"/>
        <end position="139"/>
    </location>
</feature>
<reference evidence="2" key="1">
    <citation type="journal article" date="2011" name="Genome Biol.">
        <title>The draft genome of the carcinogenic human liver fluke Clonorchis sinensis.</title>
        <authorList>
            <person name="Wang X."/>
            <person name="Chen W."/>
            <person name="Huang Y."/>
            <person name="Sun J."/>
            <person name="Men J."/>
            <person name="Liu H."/>
            <person name="Luo F."/>
            <person name="Guo L."/>
            <person name="Lv X."/>
            <person name="Deng C."/>
            <person name="Zhou C."/>
            <person name="Fan Y."/>
            <person name="Li X."/>
            <person name="Huang L."/>
            <person name="Hu Y."/>
            <person name="Liang C."/>
            <person name="Hu X."/>
            <person name="Xu J."/>
            <person name="Yu X."/>
        </authorList>
    </citation>
    <scope>NUCLEOTIDE SEQUENCE [LARGE SCALE GENOMIC DNA]</scope>
    <source>
        <strain evidence="2">Henan</strain>
    </source>
</reference>